<protein>
    <recommendedName>
        <fullName evidence="3">Thioesterase domain-containing protein</fullName>
    </recommendedName>
</protein>
<dbReference type="STRING" id="571915.CMUST_15115"/>
<gene>
    <name evidence="1" type="ORF">CMUST_15115</name>
</gene>
<dbReference type="EMBL" id="CP011542">
    <property type="protein sequence ID" value="AKK07312.1"/>
    <property type="molecule type" value="Genomic_DNA"/>
</dbReference>
<evidence type="ECO:0000313" key="1">
    <source>
        <dbReference type="EMBL" id="AKK07312.1"/>
    </source>
</evidence>
<organism evidence="1 2">
    <name type="scientific">Corynebacterium mustelae</name>
    <dbReference type="NCBI Taxonomy" id="571915"/>
    <lineage>
        <taxon>Bacteria</taxon>
        <taxon>Bacillati</taxon>
        <taxon>Actinomycetota</taxon>
        <taxon>Actinomycetes</taxon>
        <taxon>Mycobacteriales</taxon>
        <taxon>Corynebacteriaceae</taxon>
        <taxon>Corynebacterium</taxon>
    </lineage>
</organism>
<dbReference type="SUPFAM" id="SSF54637">
    <property type="entry name" value="Thioesterase/thiol ester dehydrase-isomerase"/>
    <property type="match status" value="1"/>
</dbReference>
<sequence>MNFKEQWENFYSRVDDVAITLKLYPISGDKEHVKVGMPLHKAITQPAGMFSAPSLFGLADITGTWLAMQQVEPGTFPLAVSSSVNVVSNKKSGDAVATAHIVRAGRTIIVTDTTVVSSEDDSVLAKVVTTYTVPPRKN</sequence>
<dbReference type="KEGG" id="cmv:CMUST_15115"/>
<dbReference type="OrthoDB" id="4408355at2"/>
<dbReference type="InterPro" id="IPR029069">
    <property type="entry name" value="HotDog_dom_sf"/>
</dbReference>
<dbReference type="AlphaFoldDB" id="A0A0G3H858"/>
<dbReference type="RefSeq" id="WP_047263167.1">
    <property type="nucleotide sequence ID" value="NZ_CP011542.1"/>
</dbReference>
<dbReference type="Gene3D" id="3.10.129.10">
    <property type="entry name" value="Hotdog Thioesterase"/>
    <property type="match status" value="1"/>
</dbReference>
<reference evidence="1 2" key="1">
    <citation type="journal article" date="2015" name="Genome Announc.">
        <title>Complete Genome Sequence of the Type Strain Corynebacterium mustelae DSM 45274, Isolated from Various Tissues of a Male Ferret with Lethal Sepsis.</title>
        <authorList>
            <person name="Ruckert C."/>
            <person name="Eimer J."/>
            <person name="Winkler A."/>
            <person name="Tauch A."/>
        </authorList>
    </citation>
    <scope>NUCLEOTIDE SEQUENCE [LARGE SCALE GENOMIC DNA]</scope>
    <source>
        <strain evidence="1 2">DSM 45274</strain>
    </source>
</reference>
<accession>A0A0G3H858</accession>
<keyword evidence="2" id="KW-1185">Reference proteome</keyword>
<evidence type="ECO:0000313" key="2">
    <source>
        <dbReference type="Proteomes" id="UP000035199"/>
    </source>
</evidence>
<proteinExistence type="predicted"/>
<dbReference type="CDD" id="cd03443">
    <property type="entry name" value="PaaI_thioesterase"/>
    <property type="match status" value="1"/>
</dbReference>
<name>A0A0G3H858_9CORY</name>
<reference evidence="2" key="2">
    <citation type="submission" date="2015-05" db="EMBL/GenBank/DDBJ databases">
        <title>Complete genome sequence of Corynebacterium mustelae DSM 45274, isolated from various tissues of a male ferret with lethal sepsis.</title>
        <authorList>
            <person name="Ruckert C."/>
            <person name="Albersmeier A."/>
            <person name="Winkler A."/>
            <person name="Tauch A."/>
        </authorList>
    </citation>
    <scope>NUCLEOTIDE SEQUENCE [LARGE SCALE GENOMIC DNA]</scope>
    <source>
        <strain evidence="2">DSM 45274</strain>
    </source>
</reference>
<evidence type="ECO:0008006" key="3">
    <source>
        <dbReference type="Google" id="ProtNLM"/>
    </source>
</evidence>
<dbReference type="Proteomes" id="UP000035199">
    <property type="component" value="Chromosome"/>
</dbReference>
<dbReference type="PATRIC" id="fig|571915.4.peg.3244"/>